<protein>
    <recommendedName>
        <fullName evidence="4">PIR Superfamily Protein</fullName>
    </recommendedName>
</protein>
<dbReference type="AlphaFoldDB" id="A0A1A8WQ45"/>
<dbReference type="EMBL" id="FLQU01001928">
    <property type="protein sequence ID" value="SBS95009.1"/>
    <property type="molecule type" value="Genomic_DNA"/>
</dbReference>
<gene>
    <name evidence="2" type="ORF">POVCU2_0092410</name>
</gene>
<feature type="compositionally biased region" description="Acidic residues" evidence="1">
    <location>
        <begin position="61"/>
        <end position="109"/>
    </location>
</feature>
<feature type="compositionally biased region" description="Basic and acidic residues" evidence="1">
    <location>
        <begin position="345"/>
        <end position="372"/>
    </location>
</feature>
<feature type="region of interest" description="Disordered" evidence="1">
    <location>
        <begin position="265"/>
        <end position="287"/>
    </location>
</feature>
<sequence length="456" mass="51296">MLKDIFTQIFALLNGIKTAIRNFIFISSEKGDRVFIEDGGEDKTRNVENRQEVVREKEATQEDNDEEEDDEEEEEDEEEEDDDEDDDDEDDDDEDDEDEENEEDEDVVDCDGNKIPPELVSCHSHTLKLNLCKKNDIKLICDYLENFSDATNKSAIENEINNSNYCESINKIIDLYNDETKCEDSNSDKEYCQEVKQLREKYTYRNLHNFTCTVGKSPSCSQEAPIQSMQIPVKGSEVTPPGKENTIHSTTGSLSGNLSFSETKNIKGSPNQELAAPGLPNSDGMREEQTLWGGEQTDESDQVHSETLTLGNMNGSITMESTSTTFCPQGTNKEPCQNSLQESEEIGKEDTNKLGQSNEEHTVNQEEEHVDLQHGSGSTSTAITSVSSVLGIPLLLFMLYKFIPIGSLSNNLREKISTWNINAAQYDQHLLYNPVLGNTNSNNNRYNIGYYSLIDS</sequence>
<dbReference type="Pfam" id="PF05795">
    <property type="entry name" value="Plasmodium_Vir"/>
    <property type="match status" value="1"/>
</dbReference>
<feature type="compositionally biased region" description="Polar residues" evidence="1">
    <location>
        <begin position="313"/>
        <end position="341"/>
    </location>
</feature>
<dbReference type="InterPro" id="IPR008780">
    <property type="entry name" value="Plasmodium_Vir"/>
</dbReference>
<reference evidence="3" key="1">
    <citation type="submission" date="2016-05" db="EMBL/GenBank/DDBJ databases">
        <authorList>
            <person name="Naeem Raeece"/>
        </authorList>
    </citation>
    <scope>NUCLEOTIDE SEQUENCE [LARGE SCALE GENOMIC DNA]</scope>
</reference>
<feature type="region of interest" description="Disordered" evidence="1">
    <location>
        <begin position="313"/>
        <end position="378"/>
    </location>
</feature>
<proteinExistence type="predicted"/>
<accession>A0A1A8WQ45</accession>
<evidence type="ECO:0000256" key="1">
    <source>
        <dbReference type="SAM" id="MobiDB-lite"/>
    </source>
</evidence>
<feature type="region of interest" description="Disordered" evidence="1">
    <location>
        <begin position="38"/>
        <end position="113"/>
    </location>
</feature>
<evidence type="ECO:0000313" key="2">
    <source>
        <dbReference type="EMBL" id="SBS95009.1"/>
    </source>
</evidence>
<evidence type="ECO:0000313" key="3">
    <source>
        <dbReference type="Proteomes" id="UP000078560"/>
    </source>
</evidence>
<dbReference type="Proteomes" id="UP000078560">
    <property type="component" value="Unassembled WGS sequence"/>
</dbReference>
<feature type="compositionally biased region" description="Basic and acidic residues" evidence="1">
    <location>
        <begin position="38"/>
        <end position="60"/>
    </location>
</feature>
<name>A0A1A8WQ45_PLAOA</name>
<evidence type="ECO:0008006" key="4">
    <source>
        <dbReference type="Google" id="ProtNLM"/>
    </source>
</evidence>
<organism evidence="2 3">
    <name type="scientific">Plasmodium ovale curtisi</name>
    <dbReference type="NCBI Taxonomy" id="864141"/>
    <lineage>
        <taxon>Eukaryota</taxon>
        <taxon>Sar</taxon>
        <taxon>Alveolata</taxon>
        <taxon>Apicomplexa</taxon>
        <taxon>Aconoidasida</taxon>
        <taxon>Haemosporida</taxon>
        <taxon>Plasmodiidae</taxon>
        <taxon>Plasmodium</taxon>
        <taxon>Plasmodium (Plasmodium)</taxon>
    </lineage>
</organism>